<dbReference type="InterPro" id="IPR043129">
    <property type="entry name" value="ATPase_NBD"/>
</dbReference>
<protein>
    <submittedName>
        <fullName evidence="3">Hsp70 family protein</fullName>
    </submittedName>
</protein>
<evidence type="ECO:0000313" key="4">
    <source>
        <dbReference type="Proteomes" id="UP000315783"/>
    </source>
</evidence>
<dbReference type="PRINTS" id="PR00301">
    <property type="entry name" value="HEATSHOCK70"/>
</dbReference>
<keyword evidence="2" id="KW-0067">ATP-binding</keyword>
<dbReference type="STRING" id="43265.A0A545VC51"/>
<keyword evidence="1" id="KW-0547">Nucleotide-binding</keyword>
<evidence type="ECO:0000256" key="2">
    <source>
        <dbReference type="ARBA" id="ARBA00022840"/>
    </source>
</evidence>
<organism evidence="3 4">
    <name type="scientific">Cordyceps javanica</name>
    <dbReference type="NCBI Taxonomy" id="43265"/>
    <lineage>
        <taxon>Eukaryota</taxon>
        <taxon>Fungi</taxon>
        <taxon>Dikarya</taxon>
        <taxon>Ascomycota</taxon>
        <taxon>Pezizomycotina</taxon>
        <taxon>Sordariomycetes</taxon>
        <taxon>Hypocreomycetidae</taxon>
        <taxon>Hypocreales</taxon>
        <taxon>Cordycipitaceae</taxon>
        <taxon>Cordyceps</taxon>
    </lineage>
</organism>
<dbReference type="Pfam" id="PF00012">
    <property type="entry name" value="HSP70"/>
    <property type="match status" value="1"/>
</dbReference>
<dbReference type="SUPFAM" id="SSF53067">
    <property type="entry name" value="Actin-like ATPase domain"/>
    <property type="match status" value="2"/>
</dbReference>
<sequence length="599" mass="66875">MPSTANRLKLIVGVDYGTTYSGISFALSNAADQQDIVYWTKYPGAFSHEAGHSVKAPTRIALAEENEDLGSNAWGYQVEPEMESYSMTKLLLDESTLLSDFDDPDVYSDSTDGLMRLPEGKSARFIATEYLRLLYNMFEKSKSQLFGSLNLDELPVEFWLTVPASWSEKARLLTKCAAVDAGFGSRPIDSVMLISEPEAAAHYTLKSSIRRLDTFVQKGHGVMVCDCGGGTVDITTYEIEEVQPLLKLREIAVGVAGKCGATFIDRNFFKLMSDRFGEAFTSLEPGLIGPGSAFMNQFEQRKKDFSGNNSSRRAFRLSLRMHKLKRSHAMDKYYERSSSSVLLTYEDLKELFDPAVQKVLSLIENQVQQADKVGEVSIDTIALVGGFGSSPYLVESVQSWCLDNNIRFTTPVSGAWSAIVRGAVLRGLEGSIVRERKCRRHYGFEIGRKYLPSDHSNYARSLRRVYTDAFGGLEYLTGFMKWQMSKGAKIDRDTEMICDVNQVVSGTKAHNICWTLFSCNLDEPPDTIENPRVETVGTVRFRIGLNHLLEAKKRNRNGKAHYRVAVKVHTQLCDDSGHLVFRILVGGAEIGRTTIALDE</sequence>
<dbReference type="PANTHER" id="PTHR14187">
    <property type="entry name" value="ALPHA KINASE/ELONGATION FACTOR 2 KINASE"/>
    <property type="match status" value="1"/>
</dbReference>
<accession>A0A545VC51</accession>
<reference evidence="3 4" key="1">
    <citation type="journal article" date="2019" name="Appl. Microbiol. Biotechnol.">
        <title>Genome sequence of Isaria javanica and comparative genome analysis insights into family S53 peptidase evolution in fungal entomopathogens.</title>
        <authorList>
            <person name="Lin R."/>
            <person name="Zhang X."/>
            <person name="Xin B."/>
            <person name="Zou M."/>
            <person name="Gao Y."/>
            <person name="Qin F."/>
            <person name="Hu Q."/>
            <person name="Xie B."/>
            <person name="Cheng X."/>
        </authorList>
    </citation>
    <scope>NUCLEOTIDE SEQUENCE [LARGE SCALE GENOMIC DNA]</scope>
    <source>
        <strain evidence="3 4">IJ1G</strain>
    </source>
</reference>
<keyword evidence="4" id="KW-1185">Reference proteome</keyword>
<dbReference type="InterPro" id="IPR013126">
    <property type="entry name" value="Hsp_70_fam"/>
</dbReference>
<proteinExistence type="predicted"/>
<dbReference type="OrthoDB" id="4867711at2759"/>
<evidence type="ECO:0000313" key="3">
    <source>
        <dbReference type="EMBL" id="TQV99273.1"/>
    </source>
</evidence>
<comment type="caution">
    <text evidence="3">The sequence shown here is derived from an EMBL/GenBank/DDBJ whole genome shotgun (WGS) entry which is preliminary data.</text>
</comment>
<dbReference type="Gene3D" id="3.30.420.40">
    <property type="match status" value="2"/>
</dbReference>
<dbReference type="PANTHER" id="PTHR14187:SF81">
    <property type="entry name" value="HSP70 FAMILY PROTEIN (AFU_ORTHOLOGUE AFUA_4G14040)"/>
    <property type="match status" value="1"/>
</dbReference>
<dbReference type="GO" id="GO:0140662">
    <property type="term" value="F:ATP-dependent protein folding chaperone"/>
    <property type="evidence" value="ECO:0007669"/>
    <property type="project" value="InterPro"/>
</dbReference>
<dbReference type="EMBL" id="SPUK01000002">
    <property type="protein sequence ID" value="TQV99273.1"/>
    <property type="molecule type" value="Genomic_DNA"/>
</dbReference>
<gene>
    <name evidence="3" type="ORF">IF1G_01488</name>
</gene>
<dbReference type="Gene3D" id="3.90.640.10">
    <property type="entry name" value="Actin, Chain A, domain 4"/>
    <property type="match status" value="1"/>
</dbReference>
<evidence type="ECO:0000256" key="1">
    <source>
        <dbReference type="ARBA" id="ARBA00022741"/>
    </source>
</evidence>
<dbReference type="GO" id="GO:0005524">
    <property type="term" value="F:ATP binding"/>
    <property type="evidence" value="ECO:0007669"/>
    <property type="project" value="UniProtKB-KW"/>
</dbReference>
<dbReference type="AlphaFoldDB" id="A0A545VC51"/>
<name>A0A545VC51_9HYPO</name>
<dbReference type="CDD" id="cd10170">
    <property type="entry name" value="ASKHA_NBD_HSP70"/>
    <property type="match status" value="1"/>
</dbReference>
<dbReference type="Proteomes" id="UP000315783">
    <property type="component" value="Unassembled WGS sequence"/>
</dbReference>